<evidence type="ECO:0000313" key="1">
    <source>
        <dbReference type="EMBL" id="GFA94053.1"/>
    </source>
</evidence>
<comment type="caution">
    <text evidence="1">The sequence shown here is derived from an EMBL/GenBank/DDBJ whole genome shotgun (WGS) entry which is preliminary data.</text>
</comment>
<feature type="non-terminal residue" evidence="1">
    <location>
        <position position="277"/>
    </location>
</feature>
<sequence>MMIRKDPPLDQTGGLKDKKKEVSMHQLALHLKQQPRVQADLPKGLNLDNCLPIQQPIDYNRHAFWGVSHWGWKRQQFYGYAVNRESALDVYSKRRIIAVTELKIVEWHDYKHLDWISVRRDDDQIYKFKECDFKRLRLQDIEDMLLLLRRVEDLQLGVESYQKRLNLTKPDTYRTDLRRREAYTTYSNPRGFIYQNKDKKNRLMRINELHKFSDGTLKDVRNALDDRLKGIRMQYLPTTIWRRGDKDRAAAMIQAIEKMLKTRRILRSLEKFVGGRL</sequence>
<name>A0A699KK51_TANCI</name>
<accession>A0A699KK51</accession>
<reference evidence="1" key="1">
    <citation type="journal article" date="2019" name="Sci. Rep.">
        <title>Draft genome of Tanacetum cinerariifolium, the natural source of mosquito coil.</title>
        <authorList>
            <person name="Yamashiro T."/>
            <person name="Shiraishi A."/>
            <person name="Satake H."/>
            <person name="Nakayama K."/>
        </authorList>
    </citation>
    <scope>NUCLEOTIDE SEQUENCE</scope>
</reference>
<protein>
    <submittedName>
        <fullName evidence="1">Uncharacterized protein</fullName>
    </submittedName>
</protein>
<organism evidence="1">
    <name type="scientific">Tanacetum cinerariifolium</name>
    <name type="common">Dalmatian daisy</name>
    <name type="synonym">Chrysanthemum cinerariifolium</name>
    <dbReference type="NCBI Taxonomy" id="118510"/>
    <lineage>
        <taxon>Eukaryota</taxon>
        <taxon>Viridiplantae</taxon>
        <taxon>Streptophyta</taxon>
        <taxon>Embryophyta</taxon>
        <taxon>Tracheophyta</taxon>
        <taxon>Spermatophyta</taxon>
        <taxon>Magnoliopsida</taxon>
        <taxon>eudicotyledons</taxon>
        <taxon>Gunneridae</taxon>
        <taxon>Pentapetalae</taxon>
        <taxon>asterids</taxon>
        <taxon>campanulids</taxon>
        <taxon>Asterales</taxon>
        <taxon>Asteraceae</taxon>
        <taxon>Asteroideae</taxon>
        <taxon>Anthemideae</taxon>
        <taxon>Anthemidinae</taxon>
        <taxon>Tanacetum</taxon>
    </lineage>
</organism>
<dbReference type="AlphaFoldDB" id="A0A699KK51"/>
<dbReference type="EMBL" id="BKCJ010518386">
    <property type="protein sequence ID" value="GFA94053.1"/>
    <property type="molecule type" value="Genomic_DNA"/>
</dbReference>
<proteinExistence type="predicted"/>
<gene>
    <name evidence="1" type="ORF">Tci_666025</name>
</gene>